<name>A0A6A5U3C6_9PLEO</name>
<accession>A0A6A5U3C6</accession>
<feature type="compositionally biased region" description="Acidic residues" evidence="1">
    <location>
        <begin position="141"/>
        <end position="151"/>
    </location>
</feature>
<feature type="region of interest" description="Disordered" evidence="1">
    <location>
        <begin position="1"/>
        <end position="20"/>
    </location>
</feature>
<feature type="compositionally biased region" description="Basic and acidic residues" evidence="1">
    <location>
        <begin position="115"/>
        <end position="132"/>
    </location>
</feature>
<proteinExistence type="predicted"/>
<dbReference type="AlphaFoldDB" id="A0A6A5U3C6"/>
<organism evidence="2 3">
    <name type="scientific">Byssothecium circinans</name>
    <dbReference type="NCBI Taxonomy" id="147558"/>
    <lineage>
        <taxon>Eukaryota</taxon>
        <taxon>Fungi</taxon>
        <taxon>Dikarya</taxon>
        <taxon>Ascomycota</taxon>
        <taxon>Pezizomycotina</taxon>
        <taxon>Dothideomycetes</taxon>
        <taxon>Pleosporomycetidae</taxon>
        <taxon>Pleosporales</taxon>
        <taxon>Massarineae</taxon>
        <taxon>Massarinaceae</taxon>
        <taxon>Byssothecium</taxon>
    </lineage>
</organism>
<evidence type="ECO:0000256" key="1">
    <source>
        <dbReference type="SAM" id="MobiDB-lite"/>
    </source>
</evidence>
<dbReference type="EMBL" id="ML976987">
    <property type="protein sequence ID" value="KAF1958459.1"/>
    <property type="molecule type" value="Genomic_DNA"/>
</dbReference>
<protein>
    <submittedName>
        <fullName evidence="2">Uncharacterized protein</fullName>
    </submittedName>
</protein>
<sequence>MTPRRTNATASTALNQSTTEEANIALSQDKQYPNRFGPFTSKIRLRAIDGRRLACIPTAREISRHYRKNGMGTEKVLEDVRTISRNMEQGELDSGDEYLLRQYLSVKKENFEKTKELKGKGREQAVTAERDSGSQNGYWNGEEEEDAAGEGDEEFAEVILHRDDGRICFGSVQLSMG</sequence>
<keyword evidence="3" id="KW-1185">Reference proteome</keyword>
<evidence type="ECO:0000313" key="2">
    <source>
        <dbReference type="EMBL" id="KAF1958459.1"/>
    </source>
</evidence>
<evidence type="ECO:0000313" key="3">
    <source>
        <dbReference type="Proteomes" id="UP000800035"/>
    </source>
</evidence>
<reference evidence="2" key="1">
    <citation type="journal article" date="2020" name="Stud. Mycol.">
        <title>101 Dothideomycetes genomes: a test case for predicting lifestyles and emergence of pathogens.</title>
        <authorList>
            <person name="Haridas S."/>
            <person name="Albert R."/>
            <person name="Binder M."/>
            <person name="Bloem J."/>
            <person name="Labutti K."/>
            <person name="Salamov A."/>
            <person name="Andreopoulos B."/>
            <person name="Baker S."/>
            <person name="Barry K."/>
            <person name="Bills G."/>
            <person name="Bluhm B."/>
            <person name="Cannon C."/>
            <person name="Castanera R."/>
            <person name="Culley D."/>
            <person name="Daum C."/>
            <person name="Ezra D."/>
            <person name="Gonzalez J."/>
            <person name="Henrissat B."/>
            <person name="Kuo A."/>
            <person name="Liang C."/>
            <person name="Lipzen A."/>
            <person name="Lutzoni F."/>
            <person name="Magnuson J."/>
            <person name="Mondo S."/>
            <person name="Nolan M."/>
            <person name="Ohm R."/>
            <person name="Pangilinan J."/>
            <person name="Park H.-J."/>
            <person name="Ramirez L."/>
            <person name="Alfaro M."/>
            <person name="Sun H."/>
            <person name="Tritt A."/>
            <person name="Yoshinaga Y."/>
            <person name="Zwiers L.-H."/>
            <person name="Turgeon B."/>
            <person name="Goodwin S."/>
            <person name="Spatafora J."/>
            <person name="Crous P."/>
            <person name="Grigoriev I."/>
        </authorList>
    </citation>
    <scope>NUCLEOTIDE SEQUENCE</scope>
    <source>
        <strain evidence="2">CBS 675.92</strain>
    </source>
</reference>
<dbReference type="Proteomes" id="UP000800035">
    <property type="component" value="Unassembled WGS sequence"/>
</dbReference>
<gene>
    <name evidence="2" type="ORF">CC80DRAFT_503216</name>
</gene>
<feature type="region of interest" description="Disordered" evidence="1">
    <location>
        <begin position="115"/>
        <end position="151"/>
    </location>
</feature>